<comment type="catalytic activity">
    <reaction evidence="9 10">
        <text>tRNA(Gly) + glycine + ATP = glycyl-tRNA(Gly) + AMP + diphosphate</text>
        <dbReference type="Rhea" id="RHEA:16013"/>
        <dbReference type="Rhea" id="RHEA-COMP:9664"/>
        <dbReference type="Rhea" id="RHEA-COMP:9683"/>
        <dbReference type="ChEBI" id="CHEBI:30616"/>
        <dbReference type="ChEBI" id="CHEBI:33019"/>
        <dbReference type="ChEBI" id="CHEBI:57305"/>
        <dbReference type="ChEBI" id="CHEBI:78442"/>
        <dbReference type="ChEBI" id="CHEBI:78522"/>
        <dbReference type="ChEBI" id="CHEBI:456215"/>
        <dbReference type="EC" id="6.1.1.14"/>
    </reaction>
</comment>
<evidence type="ECO:0000256" key="8">
    <source>
        <dbReference type="ARBA" id="ARBA00023146"/>
    </source>
</evidence>
<dbReference type="GO" id="GO:0004820">
    <property type="term" value="F:glycine-tRNA ligase activity"/>
    <property type="evidence" value="ECO:0007669"/>
    <property type="project" value="UniProtKB-UniRule"/>
</dbReference>
<dbReference type="EMBL" id="CP014160">
    <property type="protein sequence ID" value="AMB94829.1"/>
    <property type="molecule type" value="Genomic_DNA"/>
</dbReference>
<comment type="subcellular location">
    <subcellularLocation>
        <location evidence="1 10">Cytoplasm</location>
    </subcellularLocation>
</comment>
<dbReference type="KEGG" id="asan:AWM72_08695"/>
<dbReference type="RefSeq" id="WP_067976294.1">
    <property type="nucleotide sequence ID" value="NZ_CP014160.1"/>
</dbReference>
<dbReference type="InterPro" id="IPR006194">
    <property type="entry name" value="Gly-tRNA-synth_heterodimer"/>
</dbReference>
<dbReference type="Proteomes" id="UP000069912">
    <property type="component" value="Chromosome"/>
</dbReference>
<keyword evidence="13" id="KW-1185">Reference proteome</keyword>
<comment type="subunit">
    <text evidence="10">Tetramer of two alpha and two beta subunits.</text>
</comment>
<dbReference type="InterPro" id="IPR008909">
    <property type="entry name" value="DALR_anticod-bd"/>
</dbReference>
<dbReference type="GO" id="GO:0004814">
    <property type="term" value="F:arginine-tRNA ligase activity"/>
    <property type="evidence" value="ECO:0007669"/>
    <property type="project" value="InterPro"/>
</dbReference>
<evidence type="ECO:0000313" key="13">
    <source>
        <dbReference type="Proteomes" id="UP000069912"/>
    </source>
</evidence>
<keyword evidence="3 10" id="KW-0963">Cytoplasm</keyword>
<dbReference type="GO" id="GO:0006426">
    <property type="term" value="P:glycyl-tRNA aminoacylation"/>
    <property type="evidence" value="ECO:0007669"/>
    <property type="project" value="UniProtKB-UniRule"/>
</dbReference>
<dbReference type="GO" id="GO:0006420">
    <property type="term" value="P:arginyl-tRNA aminoacylation"/>
    <property type="evidence" value="ECO:0007669"/>
    <property type="project" value="InterPro"/>
</dbReference>
<dbReference type="Pfam" id="PF02092">
    <property type="entry name" value="tRNA_synt_2f"/>
    <property type="match status" value="1"/>
</dbReference>
<gene>
    <name evidence="10" type="primary">glyS</name>
    <name evidence="12" type="ORF">AWM72_08695</name>
</gene>
<keyword evidence="8 10" id="KW-0030">Aminoacyl-tRNA synthetase</keyword>
<reference evidence="13" key="2">
    <citation type="submission" date="2016-01" db="EMBL/GenBank/DDBJ databases">
        <title>Six Aerococcus type strain genome sequencing and assembly using PacBio and Illumina Hiseq.</title>
        <authorList>
            <person name="Carkaci D."/>
            <person name="Dargis R."/>
            <person name="Nielsen X.C."/>
            <person name="Skovgaard O."/>
            <person name="Fuursted K."/>
            <person name="Christensen J.J."/>
        </authorList>
    </citation>
    <scope>NUCLEOTIDE SEQUENCE [LARGE SCALE GENOMIC DNA]</scope>
    <source>
        <strain evidence="13">CCUG43001</strain>
    </source>
</reference>
<dbReference type="PANTHER" id="PTHR30075:SF2">
    <property type="entry name" value="GLYCINE--TRNA LIGASE, CHLOROPLASTIC_MITOCHONDRIAL 2"/>
    <property type="match status" value="1"/>
</dbReference>
<evidence type="ECO:0000256" key="4">
    <source>
        <dbReference type="ARBA" id="ARBA00022598"/>
    </source>
</evidence>
<dbReference type="GeneID" id="92904146"/>
<name>A0A0X8FCH9_9LACT</name>
<evidence type="ECO:0000256" key="5">
    <source>
        <dbReference type="ARBA" id="ARBA00022741"/>
    </source>
</evidence>
<evidence type="ECO:0000259" key="11">
    <source>
        <dbReference type="Pfam" id="PF05746"/>
    </source>
</evidence>
<evidence type="ECO:0000313" key="12">
    <source>
        <dbReference type="EMBL" id="AMB94829.1"/>
    </source>
</evidence>
<dbReference type="AlphaFoldDB" id="A0A0X8FCH9"/>
<keyword evidence="6 10" id="KW-0067">ATP-binding</keyword>
<dbReference type="InterPro" id="IPR015944">
    <property type="entry name" value="Gly-tRNA-synth_bsu"/>
</dbReference>
<protein>
    <recommendedName>
        <fullName evidence="10">Glycine--tRNA ligase beta subunit</fullName>
        <ecNumber evidence="10">6.1.1.14</ecNumber>
    </recommendedName>
    <alternativeName>
        <fullName evidence="10">Glycyl-tRNA synthetase beta subunit</fullName>
        <shortName evidence="10">GlyRS</shortName>
    </alternativeName>
</protein>
<evidence type="ECO:0000256" key="2">
    <source>
        <dbReference type="ARBA" id="ARBA00008226"/>
    </source>
</evidence>
<accession>A0A0X8FCH9</accession>
<evidence type="ECO:0000256" key="1">
    <source>
        <dbReference type="ARBA" id="ARBA00004496"/>
    </source>
</evidence>
<evidence type="ECO:0000256" key="9">
    <source>
        <dbReference type="ARBA" id="ARBA00047937"/>
    </source>
</evidence>
<reference evidence="12 13" key="1">
    <citation type="journal article" date="2016" name="Genome Announc.">
        <title>Complete Genome Sequences of Aerococcus christensenii CCUG 28831T, Aerococcus sanguinicola CCUG 43001T, Aerococcus urinae CCUG 36881T, Aerococcus urinaeequi CCUG 28094T, Aerococcus urinaehominis CCUG 42038 BT, and Aerococcus viridans CCUG 4311T.</title>
        <authorList>
            <person name="Carkaci D."/>
            <person name="Dargis R."/>
            <person name="Nielsen X.C."/>
            <person name="Skovgaard O."/>
            <person name="Fuursted K."/>
            <person name="Christensen J.J."/>
        </authorList>
    </citation>
    <scope>NUCLEOTIDE SEQUENCE [LARGE SCALE GENOMIC DNA]</scope>
    <source>
        <strain evidence="12 13">CCUG43001</strain>
    </source>
</reference>
<keyword evidence="5 10" id="KW-0547">Nucleotide-binding</keyword>
<evidence type="ECO:0000256" key="6">
    <source>
        <dbReference type="ARBA" id="ARBA00022840"/>
    </source>
</evidence>
<organism evidence="12 13">
    <name type="scientific">Aerococcus sanguinicola</name>
    <dbReference type="NCBI Taxonomy" id="119206"/>
    <lineage>
        <taxon>Bacteria</taxon>
        <taxon>Bacillati</taxon>
        <taxon>Bacillota</taxon>
        <taxon>Bacilli</taxon>
        <taxon>Lactobacillales</taxon>
        <taxon>Aerococcaceae</taxon>
        <taxon>Aerococcus</taxon>
    </lineage>
</organism>
<evidence type="ECO:0000256" key="10">
    <source>
        <dbReference type="HAMAP-Rule" id="MF_00255"/>
    </source>
</evidence>
<dbReference type="SUPFAM" id="SSF109604">
    <property type="entry name" value="HD-domain/PDEase-like"/>
    <property type="match status" value="1"/>
</dbReference>
<sequence length="693" mass="79050">MSKQQYLLEVGLEEMPAKYVRQISQQFQDRVANFLTEERLTYDAIKAFATPRRFAVLVDGLADKQADFVETAKGPSEKIAKDDQGEWTKAAQGFARGKGLSTDDLYVEDGYIYAEIKEEGKPSREILPQISQCITQMTFPVSMYWSNHRNFKYIRPIHWFLSLLDDEVLPFEILGIQADRYTRGHRFLGHDQLTIDKASNYEKLLERDFVIADQDKRKEVIVQQIKDLAQAEGVQVSQDEALLEEVTQIVEYPTAFIGSFDDKYLALPDPVLITSMAEHQRYFYVSDQEGNLLPKFVAVRNGNEEGLENVRHGNEKVLVARLEDGLFFVEEDKQESIDDFAKRLSHVTFHAEIGTMKEKMDRVSQIAKLLYSHWTMENLFADYLSTDFEPLIERTGAIYKFDLLTNIVNEFSELQGIMGEYYAREAGEAEEVAVAIREHYMPIASDAALGQSALGILFAIADKLDTIISFFKIDRIPSGSNDPFALRRQMIGIVRLMAAEELPFDWDKDLKAILEAVYPSDDDQVALAEAVYAFMLERLKNILEQEGYDRDIIQAVLGSASHGINQKRAAAKTLADHHEDEDFKTVIESWNRILNLKDKMKEFDIDQVTVSADLLESESEEALYQAVDSLYLGDTPADYYQALAELAPLIEQFFEDNMVFTDDEAVRNNRLALLEKIGQPVKVLANTKELLIK</sequence>
<proteinExistence type="inferred from homology"/>
<keyword evidence="7 10" id="KW-0648">Protein biosynthesis</keyword>
<keyword evidence="4 10" id="KW-0436">Ligase</keyword>
<dbReference type="Pfam" id="PF05746">
    <property type="entry name" value="DALR_1"/>
    <property type="match status" value="1"/>
</dbReference>
<feature type="domain" description="DALR anticodon binding" evidence="11">
    <location>
        <begin position="591"/>
        <end position="679"/>
    </location>
</feature>
<comment type="similarity">
    <text evidence="2 10">Belongs to the class-II aminoacyl-tRNA synthetase family.</text>
</comment>
<dbReference type="HAMAP" id="MF_00255">
    <property type="entry name" value="Gly_tRNA_synth_beta"/>
    <property type="match status" value="1"/>
</dbReference>
<dbReference type="PRINTS" id="PR01045">
    <property type="entry name" value="TRNASYNTHGB"/>
</dbReference>
<evidence type="ECO:0000256" key="3">
    <source>
        <dbReference type="ARBA" id="ARBA00022490"/>
    </source>
</evidence>
<evidence type="ECO:0000256" key="7">
    <source>
        <dbReference type="ARBA" id="ARBA00022917"/>
    </source>
</evidence>
<dbReference type="EC" id="6.1.1.14" evidence="10"/>
<dbReference type="NCBIfam" id="TIGR00211">
    <property type="entry name" value="glyS"/>
    <property type="match status" value="1"/>
</dbReference>
<dbReference type="GO" id="GO:0005524">
    <property type="term" value="F:ATP binding"/>
    <property type="evidence" value="ECO:0007669"/>
    <property type="project" value="UniProtKB-UniRule"/>
</dbReference>
<dbReference type="PROSITE" id="PS50861">
    <property type="entry name" value="AA_TRNA_LIGASE_II_GLYAB"/>
    <property type="match status" value="1"/>
</dbReference>
<dbReference type="GO" id="GO:0005829">
    <property type="term" value="C:cytosol"/>
    <property type="evidence" value="ECO:0007669"/>
    <property type="project" value="TreeGrafter"/>
</dbReference>
<dbReference type="PANTHER" id="PTHR30075">
    <property type="entry name" value="GLYCYL-TRNA SYNTHETASE"/>
    <property type="match status" value="1"/>
</dbReference>